<proteinExistence type="predicted"/>
<dbReference type="Proteomes" id="UP000647133">
    <property type="component" value="Unassembled WGS sequence"/>
</dbReference>
<feature type="modified residue" description="4-aspartylphosphate" evidence="2">
    <location>
        <position position="55"/>
    </location>
</feature>
<keyword evidence="1 2" id="KW-0597">Phosphoprotein</keyword>
<dbReference type="PROSITE" id="PS50930">
    <property type="entry name" value="HTH_LYTTR"/>
    <property type="match status" value="1"/>
</dbReference>
<organism evidence="5 6">
    <name type="scientific">Echinicola arenosa</name>
    <dbReference type="NCBI Taxonomy" id="2774144"/>
    <lineage>
        <taxon>Bacteria</taxon>
        <taxon>Pseudomonadati</taxon>
        <taxon>Bacteroidota</taxon>
        <taxon>Cytophagia</taxon>
        <taxon>Cytophagales</taxon>
        <taxon>Cyclobacteriaceae</taxon>
        <taxon>Echinicola</taxon>
    </lineage>
</organism>
<dbReference type="SMART" id="SM00448">
    <property type="entry name" value="REC"/>
    <property type="match status" value="1"/>
</dbReference>
<dbReference type="Pfam" id="PF00072">
    <property type="entry name" value="Response_reg"/>
    <property type="match status" value="1"/>
</dbReference>
<comment type="caution">
    <text evidence="5">The sequence shown here is derived from an EMBL/GenBank/DDBJ whole genome shotgun (WGS) entry which is preliminary data.</text>
</comment>
<dbReference type="EMBL" id="JACYTQ010000001">
    <property type="protein sequence ID" value="MBD8487793.1"/>
    <property type="molecule type" value="Genomic_DNA"/>
</dbReference>
<dbReference type="InterPro" id="IPR011006">
    <property type="entry name" value="CheY-like_superfamily"/>
</dbReference>
<dbReference type="Gene3D" id="3.40.50.2300">
    <property type="match status" value="1"/>
</dbReference>
<dbReference type="CDD" id="cd17534">
    <property type="entry name" value="REC_DC-like"/>
    <property type="match status" value="1"/>
</dbReference>
<dbReference type="PANTHER" id="PTHR44591">
    <property type="entry name" value="STRESS RESPONSE REGULATOR PROTEIN 1"/>
    <property type="match status" value="1"/>
</dbReference>
<accession>A0ABR9AGC2</accession>
<evidence type="ECO:0000313" key="6">
    <source>
        <dbReference type="Proteomes" id="UP000647133"/>
    </source>
</evidence>
<sequence>MMKKQVLIVEDNLDLADNTKDLLEAEGYEVCAILDSDERIEDVLFEKSPSVILLDIHLSGNSNGIDIAHNIRERFSIPVVFFTSSSDKETIEKVKEISPDGYIIKPFTKDTLVTTLALAMSNFENKNTDRVSELIFQDKVIKGSIYIRDKGYLKKVAIQEIDWIKADGSYTHISTGKNTVYTLRNVLKDVLNKLPSILFCKVNKAYIVNLDKIDALNSKEIIINEQVIPVGRNYYQNILSRLNQVTR</sequence>
<dbReference type="PROSITE" id="PS50110">
    <property type="entry name" value="RESPONSE_REGULATORY"/>
    <property type="match status" value="1"/>
</dbReference>
<protein>
    <submittedName>
        <fullName evidence="5">Response regulator</fullName>
    </submittedName>
</protein>
<reference evidence="5 6" key="1">
    <citation type="submission" date="2020-09" db="EMBL/GenBank/DDBJ databases">
        <title>Echinicola sp. CAU 1574 isolated from sand of Sido Beach.</title>
        <authorList>
            <person name="Kim W."/>
        </authorList>
    </citation>
    <scope>NUCLEOTIDE SEQUENCE [LARGE SCALE GENOMIC DNA]</scope>
    <source>
        <strain evidence="5 6">CAU 1574</strain>
    </source>
</reference>
<evidence type="ECO:0000256" key="1">
    <source>
        <dbReference type="ARBA" id="ARBA00022553"/>
    </source>
</evidence>
<dbReference type="SUPFAM" id="SSF52172">
    <property type="entry name" value="CheY-like"/>
    <property type="match status" value="1"/>
</dbReference>
<dbReference type="PANTHER" id="PTHR44591:SF3">
    <property type="entry name" value="RESPONSE REGULATORY DOMAIN-CONTAINING PROTEIN"/>
    <property type="match status" value="1"/>
</dbReference>
<gene>
    <name evidence="5" type="ORF">IFO69_03425</name>
</gene>
<keyword evidence="6" id="KW-1185">Reference proteome</keyword>
<dbReference type="Pfam" id="PF04397">
    <property type="entry name" value="LytTR"/>
    <property type="match status" value="1"/>
</dbReference>
<dbReference type="InterPro" id="IPR050595">
    <property type="entry name" value="Bact_response_regulator"/>
</dbReference>
<dbReference type="Gene3D" id="2.40.50.1020">
    <property type="entry name" value="LytTr DNA-binding domain"/>
    <property type="match status" value="1"/>
</dbReference>
<evidence type="ECO:0000259" key="3">
    <source>
        <dbReference type="PROSITE" id="PS50110"/>
    </source>
</evidence>
<evidence type="ECO:0000256" key="2">
    <source>
        <dbReference type="PROSITE-ProRule" id="PRU00169"/>
    </source>
</evidence>
<feature type="domain" description="HTH LytTR-type" evidence="4">
    <location>
        <begin position="145"/>
        <end position="244"/>
    </location>
</feature>
<feature type="domain" description="Response regulatory" evidence="3">
    <location>
        <begin position="5"/>
        <end position="120"/>
    </location>
</feature>
<dbReference type="InterPro" id="IPR001789">
    <property type="entry name" value="Sig_transdc_resp-reg_receiver"/>
</dbReference>
<dbReference type="InterPro" id="IPR007492">
    <property type="entry name" value="LytTR_DNA-bd_dom"/>
</dbReference>
<dbReference type="RefSeq" id="WP_192008294.1">
    <property type="nucleotide sequence ID" value="NZ_JACYTQ010000001.1"/>
</dbReference>
<evidence type="ECO:0000313" key="5">
    <source>
        <dbReference type="EMBL" id="MBD8487793.1"/>
    </source>
</evidence>
<dbReference type="SMART" id="SM00850">
    <property type="entry name" value="LytTR"/>
    <property type="match status" value="1"/>
</dbReference>
<evidence type="ECO:0000259" key="4">
    <source>
        <dbReference type="PROSITE" id="PS50930"/>
    </source>
</evidence>
<name>A0ABR9AGC2_9BACT</name>